<dbReference type="EMBL" id="SRLO01000158">
    <property type="protein sequence ID" value="TNN70802.1"/>
    <property type="molecule type" value="Genomic_DNA"/>
</dbReference>
<comment type="caution">
    <text evidence="2">The sequence shown here is derived from an EMBL/GenBank/DDBJ whole genome shotgun (WGS) entry which is preliminary data.</text>
</comment>
<evidence type="ECO:0000313" key="3">
    <source>
        <dbReference type="Proteomes" id="UP000314294"/>
    </source>
</evidence>
<name>A0A4Z2I0N9_9TELE</name>
<accession>A0A4Z2I0N9</accession>
<feature type="compositionally biased region" description="Basic and acidic residues" evidence="1">
    <location>
        <begin position="56"/>
        <end position="72"/>
    </location>
</feature>
<organism evidence="2 3">
    <name type="scientific">Liparis tanakae</name>
    <name type="common">Tanaka's snailfish</name>
    <dbReference type="NCBI Taxonomy" id="230148"/>
    <lineage>
        <taxon>Eukaryota</taxon>
        <taxon>Metazoa</taxon>
        <taxon>Chordata</taxon>
        <taxon>Craniata</taxon>
        <taxon>Vertebrata</taxon>
        <taxon>Euteleostomi</taxon>
        <taxon>Actinopterygii</taxon>
        <taxon>Neopterygii</taxon>
        <taxon>Teleostei</taxon>
        <taxon>Neoteleostei</taxon>
        <taxon>Acanthomorphata</taxon>
        <taxon>Eupercaria</taxon>
        <taxon>Perciformes</taxon>
        <taxon>Cottioidei</taxon>
        <taxon>Cottales</taxon>
        <taxon>Liparidae</taxon>
        <taxon>Liparis</taxon>
    </lineage>
</organism>
<dbReference type="AlphaFoldDB" id="A0A4Z2I0N9"/>
<proteinExistence type="predicted"/>
<sequence length="98" mass="11258">MRDRPDAKRLEREMATGSIWISLFMKVLDQEAMQTAADSFLCVRRFPKVCGGSGSSRDDVQPQLPQKRDENRGVLPWERQTHEMNTPQITMTTVTSFI</sequence>
<protein>
    <submittedName>
        <fullName evidence="2">Uncharacterized protein</fullName>
    </submittedName>
</protein>
<dbReference type="Proteomes" id="UP000314294">
    <property type="component" value="Unassembled WGS sequence"/>
</dbReference>
<reference evidence="2 3" key="1">
    <citation type="submission" date="2019-03" db="EMBL/GenBank/DDBJ databases">
        <title>First draft genome of Liparis tanakae, snailfish: a comprehensive survey of snailfish specific genes.</title>
        <authorList>
            <person name="Kim W."/>
            <person name="Song I."/>
            <person name="Jeong J.-H."/>
            <person name="Kim D."/>
            <person name="Kim S."/>
            <person name="Ryu S."/>
            <person name="Song J.Y."/>
            <person name="Lee S.K."/>
        </authorList>
    </citation>
    <scope>NUCLEOTIDE SEQUENCE [LARGE SCALE GENOMIC DNA]</scope>
    <source>
        <tissue evidence="2">Muscle</tissue>
    </source>
</reference>
<feature type="region of interest" description="Disordered" evidence="1">
    <location>
        <begin position="50"/>
        <end position="98"/>
    </location>
</feature>
<gene>
    <name evidence="2" type="ORF">EYF80_018936</name>
</gene>
<feature type="compositionally biased region" description="Polar residues" evidence="1">
    <location>
        <begin position="83"/>
        <end position="98"/>
    </location>
</feature>
<evidence type="ECO:0000256" key="1">
    <source>
        <dbReference type="SAM" id="MobiDB-lite"/>
    </source>
</evidence>
<evidence type="ECO:0000313" key="2">
    <source>
        <dbReference type="EMBL" id="TNN70802.1"/>
    </source>
</evidence>
<keyword evidence="3" id="KW-1185">Reference proteome</keyword>